<feature type="compositionally biased region" description="Low complexity" evidence="1">
    <location>
        <begin position="494"/>
        <end position="504"/>
    </location>
</feature>
<keyword evidence="3" id="KW-1185">Reference proteome</keyword>
<dbReference type="OrthoDB" id="21648at2759"/>
<accession>A0A8H7RFY7</accession>
<feature type="region of interest" description="Disordered" evidence="1">
    <location>
        <begin position="275"/>
        <end position="298"/>
    </location>
</feature>
<dbReference type="EMBL" id="JAEPRC010000092">
    <property type="protein sequence ID" value="KAG2209640.1"/>
    <property type="molecule type" value="Genomic_DNA"/>
</dbReference>
<feature type="compositionally biased region" description="Pro residues" evidence="1">
    <location>
        <begin position="484"/>
        <end position="493"/>
    </location>
</feature>
<evidence type="ECO:0000256" key="1">
    <source>
        <dbReference type="SAM" id="MobiDB-lite"/>
    </source>
</evidence>
<feature type="region of interest" description="Disordered" evidence="1">
    <location>
        <begin position="479"/>
        <end position="523"/>
    </location>
</feature>
<dbReference type="AlphaFoldDB" id="A0A8H7RFY7"/>
<evidence type="ECO:0000313" key="3">
    <source>
        <dbReference type="Proteomes" id="UP000650833"/>
    </source>
</evidence>
<proteinExistence type="predicted"/>
<gene>
    <name evidence="2" type="ORF">INT46_007332</name>
</gene>
<feature type="region of interest" description="Disordered" evidence="1">
    <location>
        <begin position="24"/>
        <end position="49"/>
    </location>
</feature>
<organism evidence="2 3">
    <name type="scientific">Mucor plumbeus</name>
    <dbReference type="NCBI Taxonomy" id="97098"/>
    <lineage>
        <taxon>Eukaryota</taxon>
        <taxon>Fungi</taxon>
        <taxon>Fungi incertae sedis</taxon>
        <taxon>Mucoromycota</taxon>
        <taxon>Mucoromycotina</taxon>
        <taxon>Mucoromycetes</taxon>
        <taxon>Mucorales</taxon>
        <taxon>Mucorineae</taxon>
        <taxon>Mucoraceae</taxon>
        <taxon>Mucor</taxon>
    </lineage>
</organism>
<reference evidence="2" key="1">
    <citation type="submission" date="2020-12" db="EMBL/GenBank/DDBJ databases">
        <title>Metabolic potential, ecology and presence of endohyphal bacteria is reflected in genomic diversity of Mucoromycotina.</title>
        <authorList>
            <person name="Muszewska A."/>
            <person name="Okrasinska A."/>
            <person name="Steczkiewicz K."/>
            <person name="Drgas O."/>
            <person name="Orlowska M."/>
            <person name="Perlinska-Lenart U."/>
            <person name="Aleksandrzak-Piekarczyk T."/>
            <person name="Szatraj K."/>
            <person name="Zielenkiewicz U."/>
            <person name="Pilsyk S."/>
            <person name="Malc E."/>
            <person name="Mieczkowski P."/>
            <person name="Kruszewska J.S."/>
            <person name="Biernat P."/>
            <person name="Pawlowska J."/>
        </authorList>
    </citation>
    <scope>NUCLEOTIDE SEQUENCE</scope>
    <source>
        <strain evidence="2">CBS 226.32</strain>
    </source>
</reference>
<comment type="caution">
    <text evidence="2">The sequence shown here is derived from an EMBL/GenBank/DDBJ whole genome shotgun (WGS) entry which is preliminary data.</text>
</comment>
<evidence type="ECO:0000313" key="2">
    <source>
        <dbReference type="EMBL" id="KAG2209640.1"/>
    </source>
</evidence>
<sequence>MPTTRFASAAVNTDSPILNGRTHVATESSEEQRHKSFNNRKKREAPTDLSSTQKVMIQFIDHITDVDKKHLLWSKLTEESVSFETVIERVYKLKYKDFASLKADLDTVFSTCVHAIKKSIPDLDAFKKLYTYSSSSLSLEASRLNEELEDNENVLEFISLFRPTNDGYAFTDMIVKDPSVGPITNYPHNIHELVVHKAQPAASNEVPTLKDVVAPPPTYYSKIVRHENKPIVPINWLDFGAFSSFAPASDSNSANATYESTFMGRSAKRFKKWEQKQLEQNPEEEESTAVTTTDEMETNDEELNALWLEKEGFDLKAIEEAMNKEPDNMSEELERNCQLLEQLVRYQQSRFSAGKTKWDAVEEKEVEIAKTLEKHMLEMLAKLPPNATTNSDVIESTMARLPLLDSSYRGTLPPHKIFSFPTTERAENLPPYANITPTYSKDNWRLVKVAPVPPKEMTTDFPVFPLVSMIEQQQLNFYQRSPFPGQPQQPSLPPQTQQQQQQQQRAPITAAGSPFAYQQQQRR</sequence>
<protein>
    <submittedName>
        <fullName evidence="2">Uncharacterized protein</fullName>
    </submittedName>
</protein>
<dbReference type="Proteomes" id="UP000650833">
    <property type="component" value="Unassembled WGS sequence"/>
</dbReference>
<name>A0A8H7RFY7_9FUNG</name>